<dbReference type="EMBL" id="BPLR01005328">
    <property type="protein sequence ID" value="GIY01493.1"/>
    <property type="molecule type" value="Genomic_DNA"/>
</dbReference>
<sequence>MKLGIQCNDTVSQSRGSPGLPSGGIRCNWLLLITLRCCTHRGRVDIFHAVIAPFTSTSNLQPFQEKAISSPEIKPNYDGGENFEEKG</sequence>
<proteinExistence type="predicted"/>
<gene>
    <name evidence="2" type="ORF">CEXT_401161</name>
</gene>
<dbReference type="AlphaFoldDB" id="A0AAV4PV65"/>
<name>A0AAV4PV65_CAEEX</name>
<keyword evidence="3" id="KW-1185">Reference proteome</keyword>
<evidence type="ECO:0000313" key="3">
    <source>
        <dbReference type="Proteomes" id="UP001054945"/>
    </source>
</evidence>
<comment type="caution">
    <text evidence="2">The sequence shown here is derived from an EMBL/GenBank/DDBJ whole genome shotgun (WGS) entry which is preliminary data.</text>
</comment>
<evidence type="ECO:0000313" key="2">
    <source>
        <dbReference type="EMBL" id="GIY01493.1"/>
    </source>
</evidence>
<organism evidence="2 3">
    <name type="scientific">Caerostris extrusa</name>
    <name type="common">Bark spider</name>
    <name type="synonym">Caerostris bankana</name>
    <dbReference type="NCBI Taxonomy" id="172846"/>
    <lineage>
        <taxon>Eukaryota</taxon>
        <taxon>Metazoa</taxon>
        <taxon>Ecdysozoa</taxon>
        <taxon>Arthropoda</taxon>
        <taxon>Chelicerata</taxon>
        <taxon>Arachnida</taxon>
        <taxon>Araneae</taxon>
        <taxon>Araneomorphae</taxon>
        <taxon>Entelegynae</taxon>
        <taxon>Araneoidea</taxon>
        <taxon>Araneidae</taxon>
        <taxon>Caerostris</taxon>
    </lineage>
</organism>
<accession>A0AAV4PV65</accession>
<feature type="region of interest" description="Disordered" evidence="1">
    <location>
        <begin position="1"/>
        <end position="21"/>
    </location>
</feature>
<reference evidence="2 3" key="1">
    <citation type="submission" date="2021-06" db="EMBL/GenBank/DDBJ databases">
        <title>Caerostris extrusa draft genome.</title>
        <authorList>
            <person name="Kono N."/>
            <person name="Arakawa K."/>
        </authorList>
    </citation>
    <scope>NUCLEOTIDE SEQUENCE [LARGE SCALE GENOMIC DNA]</scope>
</reference>
<protein>
    <submittedName>
        <fullName evidence="2">Uncharacterized protein</fullName>
    </submittedName>
</protein>
<feature type="compositionally biased region" description="Polar residues" evidence="1">
    <location>
        <begin position="7"/>
        <end position="16"/>
    </location>
</feature>
<evidence type="ECO:0000256" key="1">
    <source>
        <dbReference type="SAM" id="MobiDB-lite"/>
    </source>
</evidence>
<dbReference type="Proteomes" id="UP001054945">
    <property type="component" value="Unassembled WGS sequence"/>
</dbReference>